<dbReference type="EMBL" id="JAMJEV010000001">
    <property type="protein sequence ID" value="MDO0821255.1"/>
    <property type="molecule type" value="Genomic_DNA"/>
</dbReference>
<gene>
    <name evidence="2" type="ORF">M8H41_00040</name>
</gene>
<keyword evidence="1" id="KW-0812">Transmembrane</keyword>
<keyword evidence="1" id="KW-1133">Transmembrane helix</keyword>
<dbReference type="Pfam" id="PF08902">
    <property type="entry name" value="DUF1848"/>
    <property type="match status" value="1"/>
</dbReference>
<dbReference type="Proteomes" id="UP001176021">
    <property type="component" value="Unassembled WGS sequence"/>
</dbReference>
<dbReference type="RefSeq" id="WP_301997341.1">
    <property type="nucleotide sequence ID" value="NZ_JAMJEV010000001.1"/>
</dbReference>
<evidence type="ECO:0000313" key="3">
    <source>
        <dbReference type="Proteomes" id="UP001176021"/>
    </source>
</evidence>
<accession>A0ABT8QJ38</accession>
<dbReference type="InterPro" id="IPR014998">
    <property type="entry name" value="DUF1848"/>
</dbReference>
<proteinExistence type="predicted"/>
<comment type="caution">
    <text evidence="2">The sequence shown here is derived from an EMBL/GenBank/DDBJ whole genome shotgun (WGS) entry which is preliminary data.</text>
</comment>
<sequence>MPQPYQNPVKVMDDQSNYSEFWTVLARQVNLWDICKVTLIFVWVTCLITFLLVAFILAGQTYKTYHKKEELERVCACSLDIFADKNQRSGCGCVESVDIGVYNACPNGCVYCYANDSQATALERYNSNQPDSDILCGSIGEGEKITDRKCESNELRQLSLF</sequence>
<reference evidence="2" key="1">
    <citation type="submission" date="2022-05" db="EMBL/GenBank/DDBJ databases">
        <title>Expanded diversity of anoxic marine methylotrophy in a Black Sea sulfate reducing microorganism.</title>
        <authorList>
            <person name="Fischer P.Q."/>
            <person name="Stams A.J.M."/>
            <person name="Villanueva L."/>
            <person name="Sousa D.Z."/>
        </authorList>
    </citation>
    <scope>NUCLEOTIDE SEQUENCE</scope>
    <source>
        <strain evidence="2">P130</strain>
    </source>
</reference>
<feature type="transmembrane region" description="Helical" evidence="1">
    <location>
        <begin position="37"/>
        <end position="58"/>
    </location>
</feature>
<keyword evidence="3" id="KW-1185">Reference proteome</keyword>
<protein>
    <submittedName>
        <fullName evidence="2">DUF1848 domain-containing protein</fullName>
    </submittedName>
</protein>
<organism evidence="2 3">
    <name type="scientific">Desulfosporosinus nitroreducens</name>
    <dbReference type="NCBI Taxonomy" id="2018668"/>
    <lineage>
        <taxon>Bacteria</taxon>
        <taxon>Bacillati</taxon>
        <taxon>Bacillota</taxon>
        <taxon>Clostridia</taxon>
        <taxon>Eubacteriales</taxon>
        <taxon>Desulfitobacteriaceae</taxon>
        <taxon>Desulfosporosinus</taxon>
    </lineage>
</organism>
<evidence type="ECO:0000256" key="1">
    <source>
        <dbReference type="SAM" id="Phobius"/>
    </source>
</evidence>
<evidence type="ECO:0000313" key="2">
    <source>
        <dbReference type="EMBL" id="MDO0821255.1"/>
    </source>
</evidence>
<name>A0ABT8QJ38_9FIRM</name>
<keyword evidence="1" id="KW-0472">Membrane</keyword>